<evidence type="ECO:0000313" key="3">
    <source>
        <dbReference type="Proteomes" id="UP001066276"/>
    </source>
</evidence>
<dbReference type="AlphaFoldDB" id="A0AAV7UVW0"/>
<gene>
    <name evidence="2" type="ORF">NDU88_001078</name>
</gene>
<comment type="caution">
    <text evidence="2">The sequence shown here is derived from an EMBL/GenBank/DDBJ whole genome shotgun (WGS) entry which is preliminary data.</text>
</comment>
<reference evidence="2" key="1">
    <citation type="journal article" date="2022" name="bioRxiv">
        <title>Sequencing and chromosome-scale assembly of the giantPleurodeles waltlgenome.</title>
        <authorList>
            <person name="Brown T."/>
            <person name="Elewa A."/>
            <person name="Iarovenko S."/>
            <person name="Subramanian E."/>
            <person name="Araus A.J."/>
            <person name="Petzold A."/>
            <person name="Susuki M."/>
            <person name="Suzuki K.-i.T."/>
            <person name="Hayashi T."/>
            <person name="Toyoda A."/>
            <person name="Oliveira C."/>
            <person name="Osipova E."/>
            <person name="Leigh N.D."/>
            <person name="Simon A."/>
            <person name="Yun M.H."/>
        </authorList>
    </citation>
    <scope>NUCLEOTIDE SEQUENCE</scope>
    <source>
        <strain evidence="2">20211129_DDA</strain>
        <tissue evidence="2">Liver</tissue>
    </source>
</reference>
<proteinExistence type="predicted"/>
<keyword evidence="3" id="KW-1185">Reference proteome</keyword>
<evidence type="ECO:0000256" key="1">
    <source>
        <dbReference type="SAM" id="MobiDB-lite"/>
    </source>
</evidence>
<organism evidence="2 3">
    <name type="scientific">Pleurodeles waltl</name>
    <name type="common">Iberian ribbed newt</name>
    <dbReference type="NCBI Taxonomy" id="8319"/>
    <lineage>
        <taxon>Eukaryota</taxon>
        <taxon>Metazoa</taxon>
        <taxon>Chordata</taxon>
        <taxon>Craniata</taxon>
        <taxon>Vertebrata</taxon>
        <taxon>Euteleostomi</taxon>
        <taxon>Amphibia</taxon>
        <taxon>Batrachia</taxon>
        <taxon>Caudata</taxon>
        <taxon>Salamandroidea</taxon>
        <taxon>Salamandridae</taxon>
        <taxon>Pleurodelinae</taxon>
        <taxon>Pleurodeles</taxon>
    </lineage>
</organism>
<dbReference type="Proteomes" id="UP001066276">
    <property type="component" value="Chromosome 2_2"/>
</dbReference>
<feature type="region of interest" description="Disordered" evidence="1">
    <location>
        <begin position="40"/>
        <end position="105"/>
    </location>
</feature>
<feature type="compositionally biased region" description="Low complexity" evidence="1">
    <location>
        <begin position="63"/>
        <end position="72"/>
    </location>
</feature>
<sequence length="128" mass="13925">MRQTRNRGRAGEPSSAYAYVVLKTQVAPEPGGNAVLEIYTTSGPRAQGLDGGMRQTRHRGRAGEPSSASARPESSHALPRPWRGPLYSALNREGSRRQEHQTKRRCGELLVGAMGSGCRSLRGSPSYY</sequence>
<accession>A0AAV7UVW0</accession>
<dbReference type="EMBL" id="JANPWB010000004">
    <property type="protein sequence ID" value="KAJ1191762.1"/>
    <property type="molecule type" value="Genomic_DNA"/>
</dbReference>
<evidence type="ECO:0000313" key="2">
    <source>
        <dbReference type="EMBL" id="KAJ1191762.1"/>
    </source>
</evidence>
<name>A0AAV7UVW0_PLEWA</name>
<protein>
    <submittedName>
        <fullName evidence="2">Uncharacterized protein</fullName>
    </submittedName>
</protein>
<feature type="compositionally biased region" description="Basic and acidic residues" evidence="1">
    <location>
        <begin position="93"/>
        <end position="105"/>
    </location>
</feature>